<keyword evidence="2" id="KW-0732">Signal</keyword>
<name>A0AA36JR28_9DINO</name>
<dbReference type="EMBL" id="CAUJNA010003807">
    <property type="protein sequence ID" value="CAJ1410172.1"/>
    <property type="molecule type" value="Genomic_DNA"/>
</dbReference>
<feature type="transmembrane region" description="Helical" evidence="1">
    <location>
        <begin position="94"/>
        <end position="119"/>
    </location>
</feature>
<gene>
    <name evidence="3" type="ORF">EVOR1521_LOCUS31085</name>
</gene>
<dbReference type="AlphaFoldDB" id="A0AA36JR28"/>
<feature type="signal peptide" evidence="2">
    <location>
        <begin position="1"/>
        <end position="23"/>
    </location>
</feature>
<reference evidence="3" key="1">
    <citation type="submission" date="2023-08" db="EMBL/GenBank/DDBJ databases">
        <authorList>
            <person name="Chen Y."/>
            <person name="Shah S."/>
            <person name="Dougan E. K."/>
            <person name="Thang M."/>
            <person name="Chan C."/>
        </authorList>
    </citation>
    <scope>NUCLEOTIDE SEQUENCE</scope>
</reference>
<keyword evidence="4" id="KW-1185">Reference proteome</keyword>
<evidence type="ECO:0000313" key="4">
    <source>
        <dbReference type="Proteomes" id="UP001178507"/>
    </source>
</evidence>
<feature type="transmembrane region" description="Helical" evidence="1">
    <location>
        <begin position="193"/>
        <end position="211"/>
    </location>
</feature>
<feature type="transmembrane region" description="Helical" evidence="1">
    <location>
        <begin position="163"/>
        <end position="181"/>
    </location>
</feature>
<accession>A0AA36JR28</accession>
<sequence length="261" mass="29383">MQAICWLMAKLLVPLVLAGASQATSVVWRCEEPEPLSLLQTAVATRKVKEGQVRRSDAELRAENARLKTQLQQVAKQMLARTSKRWNFRQPWCLSALVAAVLSGIYFFIYFSHLVVFFSERSSISKANRRLKVWEEKRPVPKFEDFKAKMHDEFFCGLRSLTVIRLFVVIALAVGVGSYLAQHGYFEPLKEKLVPFLYLGFVGILVLQVLIRSAWEQSFAVFGPLLHNLHAFTNAIQELVAGGGRMLSSIEGSFGEITGFG</sequence>
<comment type="caution">
    <text evidence="3">The sequence shown here is derived from an EMBL/GenBank/DDBJ whole genome shotgun (WGS) entry which is preliminary data.</text>
</comment>
<proteinExistence type="predicted"/>
<protein>
    <submittedName>
        <fullName evidence="3">Uncharacterized protein</fullName>
    </submittedName>
</protein>
<organism evidence="3 4">
    <name type="scientific">Effrenium voratum</name>
    <dbReference type="NCBI Taxonomy" id="2562239"/>
    <lineage>
        <taxon>Eukaryota</taxon>
        <taxon>Sar</taxon>
        <taxon>Alveolata</taxon>
        <taxon>Dinophyceae</taxon>
        <taxon>Suessiales</taxon>
        <taxon>Symbiodiniaceae</taxon>
        <taxon>Effrenium</taxon>
    </lineage>
</organism>
<evidence type="ECO:0000256" key="1">
    <source>
        <dbReference type="SAM" id="Phobius"/>
    </source>
</evidence>
<dbReference type="Proteomes" id="UP001178507">
    <property type="component" value="Unassembled WGS sequence"/>
</dbReference>
<evidence type="ECO:0000256" key="2">
    <source>
        <dbReference type="SAM" id="SignalP"/>
    </source>
</evidence>
<keyword evidence="1" id="KW-1133">Transmembrane helix</keyword>
<keyword evidence="1" id="KW-0812">Transmembrane</keyword>
<evidence type="ECO:0000313" key="3">
    <source>
        <dbReference type="EMBL" id="CAJ1410172.1"/>
    </source>
</evidence>
<keyword evidence="1" id="KW-0472">Membrane</keyword>
<feature type="chain" id="PRO_5041422163" evidence="2">
    <location>
        <begin position="24"/>
        <end position="261"/>
    </location>
</feature>